<organism evidence="2 3">
    <name type="scientific">Paenibacillus oceani</name>
    <dbReference type="NCBI Taxonomy" id="2772510"/>
    <lineage>
        <taxon>Bacteria</taxon>
        <taxon>Bacillati</taxon>
        <taxon>Bacillota</taxon>
        <taxon>Bacilli</taxon>
        <taxon>Bacillales</taxon>
        <taxon>Paenibacillaceae</taxon>
        <taxon>Paenibacillus</taxon>
    </lineage>
</organism>
<keyword evidence="1" id="KW-0732">Signal</keyword>
<protein>
    <submittedName>
        <fullName evidence="2">Extracellular solute-binding protein</fullName>
    </submittedName>
</protein>
<dbReference type="InterPro" id="IPR006059">
    <property type="entry name" value="SBP"/>
</dbReference>
<feature type="signal peptide" evidence="1">
    <location>
        <begin position="1"/>
        <end position="28"/>
    </location>
</feature>
<dbReference type="Proteomes" id="UP000639396">
    <property type="component" value="Unassembled WGS sequence"/>
</dbReference>
<dbReference type="Gene3D" id="3.40.190.10">
    <property type="entry name" value="Periplasmic binding protein-like II"/>
    <property type="match status" value="1"/>
</dbReference>
<dbReference type="RefSeq" id="WP_190926362.1">
    <property type="nucleotide sequence ID" value="NZ_JACXJA010000007.1"/>
</dbReference>
<reference evidence="2" key="1">
    <citation type="submission" date="2020-09" db="EMBL/GenBank/DDBJ databases">
        <title>A novel bacterium of genus Paenibacillus, isolated from South China Sea.</title>
        <authorList>
            <person name="Huang H."/>
            <person name="Mo K."/>
            <person name="Hu Y."/>
        </authorList>
    </citation>
    <scope>NUCLEOTIDE SEQUENCE</scope>
    <source>
        <strain evidence="2">IB182363</strain>
    </source>
</reference>
<evidence type="ECO:0000313" key="2">
    <source>
        <dbReference type="EMBL" id="MBD2861936.1"/>
    </source>
</evidence>
<comment type="caution">
    <text evidence="2">The sequence shown here is derived from an EMBL/GenBank/DDBJ whole genome shotgun (WGS) entry which is preliminary data.</text>
</comment>
<dbReference type="PROSITE" id="PS51257">
    <property type="entry name" value="PROKAR_LIPOPROTEIN"/>
    <property type="match status" value="1"/>
</dbReference>
<dbReference type="AlphaFoldDB" id="A0A927C900"/>
<evidence type="ECO:0000313" key="3">
    <source>
        <dbReference type="Proteomes" id="UP000639396"/>
    </source>
</evidence>
<keyword evidence="3" id="KW-1185">Reference proteome</keyword>
<dbReference type="SUPFAM" id="SSF53850">
    <property type="entry name" value="Periplasmic binding protein-like II"/>
    <property type="match status" value="1"/>
</dbReference>
<dbReference type="InterPro" id="IPR050490">
    <property type="entry name" value="Bact_solute-bd_prot1"/>
</dbReference>
<gene>
    <name evidence="2" type="ORF">IDH45_08085</name>
</gene>
<name>A0A927C900_9BACL</name>
<dbReference type="PANTHER" id="PTHR43649:SF12">
    <property type="entry name" value="DIACETYLCHITOBIOSE BINDING PROTEIN DASA"/>
    <property type="match status" value="1"/>
</dbReference>
<proteinExistence type="predicted"/>
<accession>A0A927C900</accession>
<dbReference type="Pfam" id="PF01547">
    <property type="entry name" value="SBP_bac_1"/>
    <property type="match status" value="1"/>
</dbReference>
<dbReference type="PANTHER" id="PTHR43649">
    <property type="entry name" value="ARABINOSE-BINDING PROTEIN-RELATED"/>
    <property type="match status" value="1"/>
</dbReference>
<dbReference type="EMBL" id="JACXJA010000007">
    <property type="protein sequence ID" value="MBD2861936.1"/>
    <property type="molecule type" value="Genomic_DNA"/>
</dbReference>
<feature type="chain" id="PRO_5037916757" evidence="1">
    <location>
        <begin position="29"/>
        <end position="452"/>
    </location>
</feature>
<evidence type="ECO:0000256" key="1">
    <source>
        <dbReference type="SAM" id="SignalP"/>
    </source>
</evidence>
<sequence length="452" mass="50362">MKFRKKRSRQFALISMFILVLTFLPLLAACSGGSSGIPADPAGTTPAPNTAAPEKKDPVTLKVLTWNAGPFQKLFDKFTEKYPWITIDASTKINGGIIKNVIAGDQADLVFLDNGLSEWMSGDLLEDLTPYIKKDQRIQSANKIDNLLESFATGGKQWTVPFSDIPMWIIVNKDLMKKYGMTMPKNDWTYNDFLEMAKKATNTAANDWGMVGMGHEFTSILTMANGSADNYRYMNKDSSQSVAHTPAIQEDFKWVQDLTNKWHVQPTVQEQKDLGIPAVAEEAFIKGNVLFMLGADWMLETIQKAKFEWDVLPMPKGKKMQATIHQAGPISIPKASKHKEEAFLYISFLFDIEAQKTMIETGSSAFVKDPVLEKYFGEVPLWKGKNVEALQLSAKMCCFSSDPRTVNLGDLAGKVNASIDKLIREGGNISTVFPVIEAYNTKALETRKALGW</sequence>